<dbReference type="EMBL" id="JAFJMO010000001">
    <property type="protein sequence ID" value="KAJ8288355.1"/>
    <property type="molecule type" value="Genomic_DNA"/>
</dbReference>
<comment type="caution">
    <text evidence="1">The sequence shown here is derived from an EMBL/GenBank/DDBJ whole genome shotgun (WGS) entry which is preliminary data.</text>
</comment>
<dbReference type="AlphaFoldDB" id="A0A9Q1E2D2"/>
<organism evidence="1 2">
    <name type="scientific">Conger conger</name>
    <name type="common">Conger eel</name>
    <name type="synonym">Muraena conger</name>
    <dbReference type="NCBI Taxonomy" id="82655"/>
    <lineage>
        <taxon>Eukaryota</taxon>
        <taxon>Metazoa</taxon>
        <taxon>Chordata</taxon>
        <taxon>Craniata</taxon>
        <taxon>Vertebrata</taxon>
        <taxon>Euteleostomi</taxon>
        <taxon>Actinopterygii</taxon>
        <taxon>Neopterygii</taxon>
        <taxon>Teleostei</taxon>
        <taxon>Anguilliformes</taxon>
        <taxon>Congridae</taxon>
        <taxon>Conger</taxon>
    </lineage>
</organism>
<sequence length="93" mass="10647">MLPCNTCADELQKERHMSCSASRQARGRDLWWTISLARHTRLFGHASFLPVLRSRIDNHRSICVNRWWKGGPTICSGESHKQTCGLPRSLCLL</sequence>
<reference evidence="1" key="1">
    <citation type="journal article" date="2023" name="Science">
        <title>Genome structures resolve the early diversification of teleost fishes.</title>
        <authorList>
            <person name="Parey E."/>
            <person name="Louis A."/>
            <person name="Montfort J."/>
            <person name="Bouchez O."/>
            <person name="Roques C."/>
            <person name="Iampietro C."/>
            <person name="Lluch J."/>
            <person name="Castinel A."/>
            <person name="Donnadieu C."/>
            <person name="Desvignes T."/>
            <person name="Floi Bucao C."/>
            <person name="Jouanno E."/>
            <person name="Wen M."/>
            <person name="Mejri S."/>
            <person name="Dirks R."/>
            <person name="Jansen H."/>
            <person name="Henkel C."/>
            <person name="Chen W.J."/>
            <person name="Zahm M."/>
            <person name="Cabau C."/>
            <person name="Klopp C."/>
            <person name="Thompson A.W."/>
            <person name="Robinson-Rechavi M."/>
            <person name="Braasch I."/>
            <person name="Lecointre G."/>
            <person name="Bobe J."/>
            <person name="Postlethwait J.H."/>
            <person name="Berthelot C."/>
            <person name="Roest Crollius H."/>
            <person name="Guiguen Y."/>
        </authorList>
    </citation>
    <scope>NUCLEOTIDE SEQUENCE</scope>
    <source>
        <strain evidence="1">Concon-B</strain>
    </source>
</reference>
<protein>
    <submittedName>
        <fullName evidence="1">Uncharacterized protein</fullName>
    </submittedName>
</protein>
<accession>A0A9Q1E2D2</accession>
<proteinExistence type="predicted"/>
<keyword evidence="2" id="KW-1185">Reference proteome</keyword>
<evidence type="ECO:0000313" key="1">
    <source>
        <dbReference type="EMBL" id="KAJ8288355.1"/>
    </source>
</evidence>
<dbReference type="Proteomes" id="UP001152803">
    <property type="component" value="Unassembled WGS sequence"/>
</dbReference>
<evidence type="ECO:0000313" key="2">
    <source>
        <dbReference type="Proteomes" id="UP001152803"/>
    </source>
</evidence>
<gene>
    <name evidence="1" type="ORF">COCON_G00010140</name>
</gene>
<name>A0A9Q1E2D2_CONCO</name>